<accession>Q47VR6</accession>
<organism evidence="2 3">
    <name type="scientific">Colwellia psychrerythraea (strain 34H / ATCC BAA-681)</name>
    <name type="common">Vibrio psychroerythus</name>
    <dbReference type="NCBI Taxonomy" id="167879"/>
    <lineage>
        <taxon>Bacteria</taxon>
        <taxon>Pseudomonadati</taxon>
        <taxon>Pseudomonadota</taxon>
        <taxon>Gammaproteobacteria</taxon>
        <taxon>Alteromonadales</taxon>
        <taxon>Colwelliaceae</taxon>
        <taxon>Colwellia</taxon>
    </lineage>
</organism>
<gene>
    <name evidence="2" type="ordered locus">CPS_4458</name>
</gene>
<dbReference type="EMBL" id="CP000083">
    <property type="protein sequence ID" value="AAZ27256.1"/>
    <property type="molecule type" value="Genomic_DNA"/>
</dbReference>
<dbReference type="Proteomes" id="UP000000547">
    <property type="component" value="Chromosome"/>
</dbReference>
<reference evidence="2" key="1">
    <citation type="journal article" date="2005" name="Proc. Natl. Acad. Sci. U.S.A.">
        <title>The psychrophilic lifestyle as revealed by the genome sequence of Colwellia psychrerythraea 34H through genomic and proteomic analyses.</title>
        <authorList>
            <person name="Methe B.A."/>
            <person name="Nelson K.E."/>
            <person name="Deming J.W."/>
            <person name="Momen B."/>
            <person name="Melamud E."/>
            <person name="Zhang X."/>
            <person name="Moult J."/>
            <person name="Madupu R."/>
            <person name="Nelson W.C."/>
            <person name="Dodson R.J."/>
            <person name="Brinkac L.M."/>
            <person name="Daugherty S.C."/>
            <person name="Durkin A.S."/>
            <person name="DeBoy R.T."/>
            <person name="Kolonay J.F."/>
            <person name="Sullivan S.A."/>
            <person name="Zhou L."/>
            <person name="Davidsen T.M."/>
            <person name="Wu M."/>
            <person name="Huston A.L."/>
            <person name="Lewis M."/>
            <person name="Weaver B."/>
            <person name="Weidman J.F."/>
            <person name="Khouri H."/>
            <person name="Utterback T.R."/>
            <person name="Feldblyum T.V."/>
            <person name="Fraser C.M."/>
        </authorList>
    </citation>
    <scope>NUCLEOTIDE SEQUENCE [LARGE SCALE GENOMIC DNA]</scope>
    <source>
        <strain evidence="2">34H</strain>
    </source>
</reference>
<proteinExistence type="predicted"/>
<dbReference type="KEGG" id="cps:CPS_4458"/>
<evidence type="ECO:0000256" key="1">
    <source>
        <dbReference type="SAM" id="Phobius"/>
    </source>
</evidence>
<evidence type="ECO:0000313" key="3">
    <source>
        <dbReference type="Proteomes" id="UP000000547"/>
    </source>
</evidence>
<protein>
    <submittedName>
        <fullName evidence="2">Uncharacterized protein</fullName>
    </submittedName>
</protein>
<dbReference type="HOGENOM" id="CLU_3214876_0_0_6"/>
<keyword evidence="1" id="KW-0472">Membrane</keyword>
<dbReference type="AlphaFoldDB" id="Q47VR6"/>
<name>Q47VR6_COLP3</name>
<feature type="transmembrane region" description="Helical" evidence="1">
    <location>
        <begin position="6"/>
        <end position="26"/>
    </location>
</feature>
<keyword evidence="1" id="KW-0812">Transmembrane</keyword>
<keyword evidence="1" id="KW-1133">Transmembrane helix</keyword>
<sequence length="44" mass="5211">MLNHISLAYFAFYWLINAIAFINILLSARPNKVIYMQHFTPLLK</sequence>
<evidence type="ECO:0000313" key="2">
    <source>
        <dbReference type="EMBL" id="AAZ27256.1"/>
    </source>
</evidence>